<dbReference type="EMBL" id="CP120983">
    <property type="protein sequence ID" value="WLQ62429.1"/>
    <property type="molecule type" value="Genomic_DNA"/>
</dbReference>
<evidence type="ECO:0000256" key="1">
    <source>
        <dbReference type="SAM" id="MobiDB-lite"/>
    </source>
</evidence>
<dbReference type="Proteomes" id="UP001224433">
    <property type="component" value="Chromosome"/>
</dbReference>
<dbReference type="RefSeq" id="WP_306102711.1">
    <property type="nucleotide sequence ID" value="NZ_CP120983.1"/>
</dbReference>
<name>A0ABY9J7T4_9ACTN</name>
<protein>
    <submittedName>
        <fullName evidence="2">Uncharacterized protein</fullName>
    </submittedName>
</protein>
<accession>A0ABY9J7T4</accession>
<reference evidence="2 3" key="1">
    <citation type="submission" date="2023-03" db="EMBL/GenBank/DDBJ databases">
        <title>Isolation and description of six Streptomyces strains from soil environments, able to metabolize different microbial glucans.</title>
        <authorList>
            <person name="Widen T."/>
            <person name="Larsbrink J."/>
        </authorList>
    </citation>
    <scope>NUCLEOTIDE SEQUENCE [LARGE SCALE GENOMIC DNA]</scope>
    <source>
        <strain evidence="2 3">Alt3</strain>
    </source>
</reference>
<organism evidence="2 3">
    <name type="scientific">Streptomyces glycanivorans</name>
    <dbReference type="NCBI Taxonomy" id="3033808"/>
    <lineage>
        <taxon>Bacteria</taxon>
        <taxon>Bacillati</taxon>
        <taxon>Actinomycetota</taxon>
        <taxon>Actinomycetes</taxon>
        <taxon>Kitasatosporales</taxon>
        <taxon>Streptomycetaceae</taxon>
        <taxon>Streptomyces</taxon>
    </lineage>
</organism>
<evidence type="ECO:0000313" key="2">
    <source>
        <dbReference type="EMBL" id="WLQ62429.1"/>
    </source>
</evidence>
<evidence type="ECO:0000313" key="3">
    <source>
        <dbReference type="Proteomes" id="UP001224433"/>
    </source>
</evidence>
<proteinExistence type="predicted"/>
<sequence length="218" mass="23115">MLIEGYHHAPLVAGDSLPARPGFWSNHLLPMCGGEPGAASPVPEWFGDDGADTDALSETLFNTGRWPVLRLPVADGPGIVVVYRNLVGDHGIDYLRLHPGRSVPQRLGSWEGDLSGTGLTWHELQRVAATPSPSAEGVEDPDARLLLLLPLLADPYVSEAAPATLRTALIACGAPRDTAAETAARLLAHLTRRPGHDRAWASPLSGSPRDGSEIPAEL</sequence>
<gene>
    <name evidence="2" type="ORF">P8A20_01970</name>
</gene>
<keyword evidence="3" id="KW-1185">Reference proteome</keyword>
<feature type="region of interest" description="Disordered" evidence="1">
    <location>
        <begin position="197"/>
        <end position="218"/>
    </location>
</feature>